<accession>A0ABQ8MHP1</accession>
<name>A0ABQ8MHP1_LABRO</name>
<gene>
    <name evidence="1" type="ORF">H4Q32_001231</name>
</gene>
<evidence type="ECO:0000313" key="2">
    <source>
        <dbReference type="Proteomes" id="UP000830375"/>
    </source>
</evidence>
<protein>
    <submittedName>
        <fullName evidence="1">Potassium transport system protein kup</fullName>
    </submittedName>
</protein>
<proteinExistence type="predicted"/>
<dbReference type="EMBL" id="JACTAM010000007">
    <property type="protein sequence ID" value="KAI2662395.1"/>
    <property type="molecule type" value="Genomic_DNA"/>
</dbReference>
<comment type="caution">
    <text evidence="1">The sequence shown here is derived from an EMBL/GenBank/DDBJ whole genome shotgun (WGS) entry which is preliminary data.</text>
</comment>
<reference evidence="1 2" key="1">
    <citation type="submission" date="2022-01" db="EMBL/GenBank/DDBJ databases">
        <title>A high-quality chromosome-level genome assembly of rohu carp, Labeo rohita.</title>
        <authorList>
            <person name="Arick M.A. II"/>
            <person name="Hsu C.-Y."/>
            <person name="Magbanua Z."/>
            <person name="Pechanova O."/>
            <person name="Grover C."/>
            <person name="Miller E."/>
            <person name="Thrash A."/>
            <person name="Ezzel L."/>
            <person name="Alam S."/>
            <person name="Benzie J."/>
            <person name="Hamilton M."/>
            <person name="Karsi A."/>
            <person name="Lawrence M.L."/>
            <person name="Peterson D.G."/>
        </authorList>
    </citation>
    <scope>NUCLEOTIDE SEQUENCE [LARGE SCALE GENOMIC DNA]</scope>
    <source>
        <strain evidence="2">BAU-BD-2019</strain>
        <tissue evidence="1">Blood</tissue>
    </source>
</reference>
<sequence length="196" mass="20786">MTTEVVSLSAGLQVIGVAIWCVWAAHTFSGPSTCLDGGRRIPCLRLQPLPPLHRDTSVHQIRQAPSSLQLHLGQSSTIRHLGPPLLQLHLVPPALSGPSFPLAPPWSSVCSALALQTLCVTLACQLSISPSGSPTTCSAAVGRTPGVVSPSSTMAPPSVGRHHGCSLGPAWLLLLQVPHVSFLYYEILHKLKELHF</sequence>
<dbReference type="Proteomes" id="UP000830375">
    <property type="component" value="Unassembled WGS sequence"/>
</dbReference>
<organism evidence="1 2">
    <name type="scientific">Labeo rohita</name>
    <name type="common">Indian major carp</name>
    <name type="synonym">Cyprinus rohita</name>
    <dbReference type="NCBI Taxonomy" id="84645"/>
    <lineage>
        <taxon>Eukaryota</taxon>
        <taxon>Metazoa</taxon>
        <taxon>Chordata</taxon>
        <taxon>Craniata</taxon>
        <taxon>Vertebrata</taxon>
        <taxon>Euteleostomi</taxon>
        <taxon>Actinopterygii</taxon>
        <taxon>Neopterygii</taxon>
        <taxon>Teleostei</taxon>
        <taxon>Ostariophysi</taxon>
        <taxon>Cypriniformes</taxon>
        <taxon>Cyprinidae</taxon>
        <taxon>Labeoninae</taxon>
        <taxon>Labeonini</taxon>
        <taxon>Labeo</taxon>
    </lineage>
</organism>
<keyword evidence="2" id="KW-1185">Reference proteome</keyword>
<evidence type="ECO:0000313" key="1">
    <source>
        <dbReference type="EMBL" id="KAI2662395.1"/>
    </source>
</evidence>